<sequence length="709" mass="74783">MRIDGHLVGTMLDRRYRIDAQIARGGMSTVFRGLDTRLDRPVAIKVMDPKFAADPKFLSRFEFEARAVARLKHVGLVAVYDQGLDGELAFLVMELVEGGTLRELLRERGPMPPHAVRAVAEPVLDALGVAHAAGLVHRDIKPENVLISDTGEVKLADFGLVRAIAASSTTSSSVILGTAAYLSPEQVATGVADARSDVYSMGVLVFEMLTGDTPFTGDTSLSIAYQRLQNDVPSPSDFIEGVPDEFVDLVLDATAREPGHRYDNAAAMAFALRGIARTLQLPDYRVPAPRRSAEHASAGFALPRSVHEPTKHHGDARSAPPQVAPPAPPPSAAPPVRQHAPTTAMVDPLRGATTDHAFHQSHGTTAQPHVHHTKVVTAATQRPLEFRPPESGSASGVPAPAGGSGYRFPEHVDNRRRSRRTMIVWLLIVLFLALAVGFGGWWMGSGKYTAVPTIDGLDRDAATTALSEAGLDPVIRNQHSDTVPPDAIIGTDPAAGSRIARNSTVALVVSAGKPVVPPLSATGESVEAVQTKIREASLTPIDGGEAFSKTAPIGTVAALDPAPGTVVAVDSRVKIVRSKGAPPVELPDVRGQTADEARRSLEAEGILVRDTQTKFDNGTDGGDVIATEPKAGTTVPVGTEVTLIVSDAVKVPSLSGKSVSSARDELTGLGLEIQVRQVAPTDRSVVLTQFPSGGTRVQRGSSVTVVSLP</sequence>
<evidence type="ECO:0000313" key="14">
    <source>
        <dbReference type="Proteomes" id="UP000655868"/>
    </source>
</evidence>
<dbReference type="Proteomes" id="UP000655868">
    <property type="component" value="Unassembled WGS sequence"/>
</dbReference>
<dbReference type="GO" id="GO:0045717">
    <property type="term" value="P:negative regulation of fatty acid biosynthetic process"/>
    <property type="evidence" value="ECO:0007669"/>
    <property type="project" value="UniProtKB-ARBA"/>
</dbReference>
<dbReference type="PROSITE" id="PS50011">
    <property type="entry name" value="PROTEIN_KINASE_DOM"/>
    <property type="match status" value="1"/>
</dbReference>
<keyword evidence="14" id="KW-1185">Reference proteome</keyword>
<comment type="catalytic activity">
    <reaction evidence="8">
        <text>L-seryl-[protein] + ATP = O-phospho-L-seryl-[protein] + ADP + H(+)</text>
        <dbReference type="Rhea" id="RHEA:17989"/>
        <dbReference type="Rhea" id="RHEA-COMP:9863"/>
        <dbReference type="Rhea" id="RHEA-COMP:11604"/>
        <dbReference type="ChEBI" id="CHEBI:15378"/>
        <dbReference type="ChEBI" id="CHEBI:29999"/>
        <dbReference type="ChEBI" id="CHEBI:30616"/>
        <dbReference type="ChEBI" id="CHEBI:83421"/>
        <dbReference type="ChEBI" id="CHEBI:456216"/>
        <dbReference type="EC" id="2.7.11.1"/>
    </reaction>
</comment>
<dbReference type="SMART" id="SM00220">
    <property type="entry name" value="S_TKc"/>
    <property type="match status" value="1"/>
</dbReference>
<dbReference type="InterPro" id="IPR000719">
    <property type="entry name" value="Prot_kinase_dom"/>
</dbReference>
<keyword evidence="4" id="KW-0547">Nucleotide-binding</keyword>
<dbReference type="Pfam" id="PF00069">
    <property type="entry name" value="Pkinase"/>
    <property type="match status" value="1"/>
</dbReference>
<dbReference type="PANTHER" id="PTHR43289">
    <property type="entry name" value="MITOGEN-ACTIVATED PROTEIN KINASE KINASE KINASE 20-RELATED"/>
    <property type="match status" value="1"/>
</dbReference>
<keyword evidence="6" id="KW-0067">ATP-binding</keyword>
<dbReference type="FunFam" id="3.30.200.20:FF:000035">
    <property type="entry name" value="Serine/threonine protein kinase Stk1"/>
    <property type="match status" value="1"/>
</dbReference>
<evidence type="ECO:0000256" key="8">
    <source>
        <dbReference type="ARBA" id="ARBA00048679"/>
    </source>
</evidence>
<dbReference type="PANTHER" id="PTHR43289:SF34">
    <property type="entry name" value="SERINE_THREONINE-PROTEIN KINASE YBDM-RELATED"/>
    <property type="match status" value="1"/>
</dbReference>
<feature type="domain" description="PASTA" evidence="12">
    <location>
        <begin position="444"/>
        <end position="511"/>
    </location>
</feature>
<dbReference type="EMBL" id="JAEMNV010000008">
    <property type="protein sequence ID" value="MBJ8341751.1"/>
    <property type="molecule type" value="Genomic_DNA"/>
</dbReference>
<protein>
    <recommendedName>
        <fullName evidence="1">non-specific serine/threonine protein kinase</fullName>
        <ecNumber evidence="1">2.7.11.1</ecNumber>
    </recommendedName>
</protein>
<evidence type="ECO:0000256" key="4">
    <source>
        <dbReference type="ARBA" id="ARBA00022741"/>
    </source>
</evidence>
<evidence type="ECO:0000259" key="12">
    <source>
        <dbReference type="PROSITE" id="PS51178"/>
    </source>
</evidence>
<dbReference type="FunFam" id="1.10.510.10:FF:000021">
    <property type="entry name" value="Serine/threonine protein kinase"/>
    <property type="match status" value="1"/>
</dbReference>
<evidence type="ECO:0000256" key="9">
    <source>
        <dbReference type="SAM" id="MobiDB-lite"/>
    </source>
</evidence>
<evidence type="ECO:0000313" key="13">
    <source>
        <dbReference type="EMBL" id="MBJ8341751.1"/>
    </source>
</evidence>
<comment type="caution">
    <text evidence="13">The sequence shown here is derived from an EMBL/GenBank/DDBJ whole genome shotgun (WGS) entry which is preliminary data.</text>
</comment>
<dbReference type="InterPro" id="IPR008271">
    <property type="entry name" value="Ser/Thr_kinase_AS"/>
</dbReference>
<feature type="domain" description="PASTA" evidence="12">
    <location>
        <begin position="580"/>
        <end position="647"/>
    </location>
</feature>
<dbReference type="InterPro" id="IPR005543">
    <property type="entry name" value="PASTA_dom"/>
</dbReference>
<keyword evidence="2" id="KW-0723">Serine/threonine-protein kinase</keyword>
<dbReference type="GO" id="GO:0004674">
    <property type="term" value="F:protein serine/threonine kinase activity"/>
    <property type="evidence" value="ECO:0007669"/>
    <property type="project" value="UniProtKB-KW"/>
</dbReference>
<dbReference type="PROSITE" id="PS00108">
    <property type="entry name" value="PROTEIN_KINASE_ST"/>
    <property type="match status" value="1"/>
</dbReference>
<dbReference type="CDD" id="cd06577">
    <property type="entry name" value="PASTA_pknB"/>
    <property type="match status" value="4"/>
</dbReference>
<dbReference type="Gene3D" id="3.30.200.20">
    <property type="entry name" value="Phosphorylase Kinase, domain 1"/>
    <property type="match status" value="1"/>
</dbReference>
<evidence type="ECO:0000259" key="11">
    <source>
        <dbReference type="PROSITE" id="PS50011"/>
    </source>
</evidence>
<feature type="transmembrane region" description="Helical" evidence="10">
    <location>
        <begin position="423"/>
        <end position="443"/>
    </location>
</feature>
<evidence type="ECO:0000256" key="7">
    <source>
        <dbReference type="ARBA" id="ARBA00047899"/>
    </source>
</evidence>
<dbReference type="PROSITE" id="PS51178">
    <property type="entry name" value="PASTA"/>
    <property type="match status" value="3"/>
</dbReference>
<evidence type="ECO:0000256" key="2">
    <source>
        <dbReference type="ARBA" id="ARBA00022527"/>
    </source>
</evidence>
<evidence type="ECO:0000256" key="6">
    <source>
        <dbReference type="ARBA" id="ARBA00022840"/>
    </source>
</evidence>
<reference evidence="13" key="1">
    <citation type="submission" date="2020-12" db="EMBL/GenBank/DDBJ databases">
        <title>Antrihabitans popcorni sp. nov. and Antrihabitans auranticaus sp. nov., isolated from a larva cave.</title>
        <authorList>
            <person name="Lee S.D."/>
            <person name="Kim I.S."/>
        </authorList>
    </citation>
    <scope>NUCLEOTIDE SEQUENCE</scope>
    <source>
        <strain evidence="13">YC3-6</strain>
    </source>
</reference>
<dbReference type="InterPro" id="IPR011009">
    <property type="entry name" value="Kinase-like_dom_sf"/>
</dbReference>
<comment type="catalytic activity">
    <reaction evidence="7">
        <text>L-threonyl-[protein] + ATP = O-phospho-L-threonyl-[protein] + ADP + H(+)</text>
        <dbReference type="Rhea" id="RHEA:46608"/>
        <dbReference type="Rhea" id="RHEA-COMP:11060"/>
        <dbReference type="Rhea" id="RHEA-COMP:11605"/>
        <dbReference type="ChEBI" id="CHEBI:15378"/>
        <dbReference type="ChEBI" id="CHEBI:30013"/>
        <dbReference type="ChEBI" id="CHEBI:30616"/>
        <dbReference type="ChEBI" id="CHEBI:61977"/>
        <dbReference type="ChEBI" id="CHEBI:456216"/>
        <dbReference type="EC" id="2.7.11.1"/>
    </reaction>
</comment>
<dbReference type="Pfam" id="PF03793">
    <property type="entry name" value="PASTA"/>
    <property type="match status" value="4"/>
</dbReference>
<feature type="compositionally biased region" description="Pro residues" evidence="9">
    <location>
        <begin position="322"/>
        <end position="333"/>
    </location>
</feature>
<feature type="region of interest" description="Disordered" evidence="9">
    <location>
        <begin position="290"/>
        <end position="339"/>
    </location>
</feature>
<feature type="compositionally biased region" description="Basic and acidic residues" evidence="9">
    <location>
        <begin position="305"/>
        <end position="316"/>
    </location>
</feature>
<keyword evidence="3" id="KW-0808">Transferase</keyword>
<dbReference type="RefSeq" id="WP_199706822.1">
    <property type="nucleotide sequence ID" value="NZ_JAEMNV010000008.1"/>
</dbReference>
<dbReference type="SMART" id="SM00740">
    <property type="entry name" value="PASTA"/>
    <property type="match status" value="4"/>
</dbReference>
<accession>A0A934NUP5</accession>
<evidence type="ECO:0000256" key="10">
    <source>
        <dbReference type="SAM" id="Phobius"/>
    </source>
</evidence>
<keyword evidence="10" id="KW-0812">Transmembrane</keyword>
<organism evidence="13 14">
    <name type="scientific">Antrihabitans stalagmiti</name>
    <dbReference type="NCBI Taxonomy" id="2799499"/>
    <lineage>
        <taxon>Bacteria</taxon>
        <taxon>Bacillati</taxon>
        <taxon>Actinomycetota</taxon>
        <taxon>Actinomycetes</taxon>
        <taxon>Mycobacteriales</taxon>
        <taxon>Nocardiaceae</taxon>
        <taxon>Antrihabitans</taxon>
    </lineage>
</organism>
<evidence type="ECO:0000256" key="3">
    <source>
        <dbReference type="ARBA" id="ARBA00022679"/>
    </source>
</evidence>
<dbReference type="SUPFAM" id="SSF56112">
    <property type="entry name" value="Protein kinase-like (PK-like)"/>
    <property type="match status" value="1"/>
</dbReference>
<name>A0A934NUP5_9NOCA</name>
<gene>
    <name evidence="13" type="ORF">JGU71_22965</name>
</gene>
<feature type="domain" description="Protein kinase" evidence="11">
    <location>
        <begin position="16"/>
        <end position="279"/>
    </location>
</feature>
<proteinExistence type="predicted"/>
<dbReference type="Gene3D" id="3.30.10.20">
    <property type="match status" value="4"/>
</dbReference>
<dbReference type="EC" id="2.7.11.1" evidence="1"/>
<dbReference type="Gene3D" id="1.10.510.10">
    <property type="entry name" value="Transferase(Phosphotransferase) domain 1"/>
    <property type="match status" value="1"/>
</dbReference>
<keyword evidence="10" id="KW-1133">Transmembrane helix</keyword>
<keyword evidence="5" id="KW-0418">Kinase</keyword>
<dbReference type="GO" id="GO:0005524">
    <property type="term" value="F:ATP binding"/>
    <property type="evidence" value="ECO:0007669"/>
    <property type="project" value="UniProtKB-KW"/>
</dbReference>
<dbReference type="CDD" id="cd14014">
    <property type="entry name" value="STKc_PknB_like"/>
    <property type="match status" value="1"/>
</dbReference>
<dbReference type="AlphaFoldDB" id="A0A934NUP5"/>
<feature type="domain" description="PASTA" evidence="12">
    <location>
        <begin position="648"/>
        <end position="709"/>
    </location>
</feature>
<evidence type="ECO:0000256" key="5">
    <source>
        <dbReference type="ARBA" id="ARBA00022777"/>
    </source>
</evidence>
<keyword evidence="10" id="KW-0472">Membrane</keyword>
<evidence type="ECO:0000256" key="1">
    <source>
        <dbReference type="ARBA" id="ARBA00012513"/>
    </source>
</evidence>